<evidence type="ECO:0000313" key="3">
    <source>
        <dbReference type="Proteomes" id="UP000595140"/>
    </source>
</evidence>
<evidence type="ECO:0000313" key="2">
    <source>
        <dbReference type="EMBL" id="VFQ83857.1"/>
    </source>
</evidence>
<keyword evidence="3" id="KW-1185">Reference proteome</keyword>
<gene>
    <name evidence="2" type="ORF">CCAM_LOCUS25633</name>
</gene>
<sequence>MKRKPSKQRNGVKTCAFLRVYLRQPNPPVQQLPRSQKISGRVQRSMCSAKGIPPLRRQEQRTRLKFWKFGVLILDEGLISSPINAASGSERTGEEDTRKAAAKKPEETEQRTQQSSSRPEFFFQRQFWVLPLNYDFLF</sequence>
<organism evidence="2 3">
    <name type="scientific">Cuscuta campestris</name>
    <dbReference type="NCBI Taxonomy" id="132261"/>
    <lineage>
        <taxon>Eukaryota</taxon>
        <taxon>Viridiplantae</taxon>
        <taxon>Streptophyta</taxon>
        <taxon>Embryophyta</taxon>
        <taxon>Tracheophyta</taxon>
        <taxon>Spermatophyta</taxon>
        <taxon>Magnoliopsida</taxon>
        <taxon>eudicotyledons</taxon>
        <taxon>Gunneridae</taxon>
        <taxon>Pentapetalae</taxon>
        <taxon>asterids</taxon>
        <taxon>lamiids</taxon>
        <taxon>Solanales</taxon>
        <taxon>Convolvulaceae</taxon>
        <taxon>Cuscuteae</taxon>
        <taxon>Cuscuta</taxon>
        <taxon>Cuscuta subgen. Grammica</taxon>
        <taxon>Cuscuta sect. Cleistogrammica</taxon>
    </lineage>
</organism>
<dbReference type="EMBL" id="OOIL02002609">
    <property type="protein sequence ID" value="VFQ83857.1"/>
    <property type="molecule type" value="Genomic_DNA"/>
</dbReference>
<accession>A0A484M5I1</accession>
<proteinExistence type="predicted"/>
<dbReference type="Proteomes" id="UP000595140">
    <property type="component" value="Unassembled WGS sequence"/>
</dbReference>
<feature type="region of interest" description="Disordered" evidence="1">
    <location>
        <begin position="26"/>
        <end position="54"/>
    </location>
</feature>
<reference evidence="2 3" key="1">
    <citation type="submission" date="2018-04" db="EMBL/GenBank/DDBJ databases">
        <authorList>
            <person name="Vogel A."/>
        </authorList>
    </citation>
    <scope>NUCLEOTIDE SEQUENCE [LARGE SCALE GENOMIC DNA]</scope>
</reference>
<feature type="region of interest" description="Disordered" evidence="1">
    <location>
        <begin position="83"/>
        <end position="118"/>
    </location>
</feature>
<evidence type="ECO:0000256" key="1">
    <source>
        <dbReference type="SAM" id="MobiDB-lite"/>
    </source>
</evidence>
<protein>
    <submittedName>
        <fullName evidence="2">Uncharacterized protein</fullName>
    </submittedName>
</protein>
<name>A0A484M5I1_9ASTE</name>
<dbReference type="AlphaFoldDB" id="A0A484M5I1"/>
<feature type="compositionally biased region" description="Basic and acidic residues" evidence="1">
    <location>
        <begin position="91"/>
        <end position="110"/>
    </location>
</feature>